<proteinExistence type="predicted"/>
<sequence>MLGNLSNRTVSLKNDVQALQEGTKIVETQLGKIAESQTIILARFADKPEPNPVEDLKMIRIERSVEALEELDYSNAPIPEYSVEDLIKTIMARGDFTRLNDEDMMVLAKAVFPERNLRPNLGAILVLYLNHQALEARGPICGGGVITVLARRLNIDVSNLQALEGPRRLGSITLNACGMIRKVDGRYYFNIPGADHLIAAPLPNGLFSLVERRLHYDAHVEANLPPQQDEPEEGEEVEQEPQGPEQEQQPLHDFTTYQDLYALEGSIENLSNLAINLRDHTTELSSQFTHWSSQWNSWNYPPPQ</sequence>
<organism evidence="2 3">
    <name type="scientific">Lolium multiflorum</name>
    <name type="common">Italian ryegrass</name>
    <name type="synonym">Lolium perenne subsp. multiflorum</name>
    <dbReference type="NCBI Taxonomy" id="4521"/>
    <lineage>
        <taxon>Eukaryota</taxon>
        <taxon>Viridiplantae</taxon>
        <taxon>Streptophyta</taxon>
        <taxon>Embryophyta</taxon>
        <taxon>Tracheophyta</taxon>
        <taxon>Spermatophyta</taxon>
        <taxon>Magnoliopsida</taxon>
        <taxon>Liliopsida</taxon>
        <taxon>Poales</taxon>
        <taxon>Poaceae</taxon>
        <taxon>BOP clade</taxon>
        <taxon>Pooideae</taxon>
        <taxon>Poodae</taxon>
        <taxon>Poeae</taxon>
        <taxon>Poeae Chloroplast Group 2 (Poeae type)</taxon>
        <taxon>Loliodinae</taxon>
        <taxon>Loliinae</taxon>
        <taxon>Lolium</taxon>
    </lineage>
</organism>
<evidence type="ECO:0000256" key="1">
    <source>
        <dbReference type="SAM" id="MobiDB-lite"/>
    </source>
</evidence>
<keyword evidence="3" id="KW-1185">Reference proteome</keyword>
<feature type="compositionally biased region" description="Low complexity" evidence="1">
    <location>
        <begin position="240"/>
        <end position="249"/>
    </location>
</feature>
<comment type="caution">
    <text evidence="2">The sequence shown here is derived from an EMBL/GenBank/DDBJ whole genome shotgun (WGS) entry which is preliminary data.</text>
</comment>
<feature type="compositionally biased region" description="Acidic residues" evidence="1">
    <location>
        <begin position="229"/>
        <end position="239"/>
    </location>
</feature>
<evidence type="ECO:0000313" key="3">
    <source>
        <dbReference type="Proteomes" id="UP001231189"/>
    </source>
</evidence>
<feature type="region of interest" description="Disordered" evidence="1">
    <location>
        <begin position="224"/>
        <end position="251"/>
    </location>
</feature>
<reference evidence="2" key="1">
    <citation type="submission" date="2023-07" db="EMBL/GenBank/DDBJ databases">
        <title>A chromosome-level genome assembly of Lolium multiflorum.</title>
        <authorList>
            <person name="Chen Y."/>
            <person name="Copetti D."/>
            <person name="Kolliker R."/>
            <person name="Studer B."/>
        </authorList>
    </citation>
    <scope>NUCLEOTIDE SEQUENCE</scope>
    <source>
        <strain evidence="2">02402/16</strain>
        <tissue evidence="2">Leaf</tissue>
    </source>
</reference>
<evidence type="ECO:0000313" key="2">
    <source>
        <dbReference type="EMBL" id="KAK1680875.1"/>
    </source>
</evidence>
<name>A0AAD8TE39_LOLMU</name>
<dbReference type="EMBL" id="JAUUTY010000002">
    <property type="protein sequence ID" value="KAK1680875.1"/>
    <property type="molecule type" value="Genomic_DNA"/>
</dbReference>
<dbReference type="AlphaFoldDB" id="A0AAD8TE39"/>
<dbReference type="Proteomes" id="UP001231189">
    <property type="component" value="Unassembled WGS sequence"/>
</dbReference>
<accession>A0AAD8TE39</accession>
<protein>
    <submittedName>
        <fullName evidence="2">Uncharacterized protein</fullName>
    </submittedName>
</protein>
<gene>
    <name evidence="2" type="ORF">QYE76_041723</name>
</gene>